<dbReference type="InterPro" id="IPR015421">
    <property type="entry name" value="PyrdxlP-dep_Trfase_major"/>
</dbReference>
<evidence type="ECO:0000256" key="2">
    <source>
        <dbReference type="ARBA" id="ARBA00008954"/>
    </source>
</evidence>
<keyword evidence="4" id="KW-0032">Aminotransferase</keyword>
<evidence type="ECO:0000256" key="3">
    <source>
        <dbReference type="ARBA" id="ARBA00022571"/>
    </source>
</evidence>
<dbReference type="EMBL" id="VIWP01000001">
    <property type="protein sequence ID" value="TWF59088.1"/>
    <property type="molecule type" value="Genomic_DNA"/>
</dbReference>
<comment type="similarity">
    <text evidence="2 6">Belongs to the class-III pyridoxal-phosphate-dependent aminotransferase family.</text>
</comment>
<dbReference type="RefSeq" id="WP_246690657.1">
    <property type="nucleotide sequence ID" value="NZ_VIWP01000001.1"/>
</dbReference>
<proteinExistence type="inferred from homology"/>
<dbReference type="InterPro" id="IPR015422">
    <property type="entry name" value="PyrdxlP-dep_Trfase_small"/>
</dbReference>
<dbReference type="PIRSF" id="PIRSF000521">
    <property type="entry name" value="Transaminase_4ab_Lys_Orn"/>
    <property type="match status" value="1"/>
</dbReference>
<dbReference type="PROSITE" id="PS00600">
    <property type="entry name" value="AA_TRANSFER_CLASS_3"/>
    <property type="match status" value="1"/>
</dbReference>
<dbReference type="Proteomes" id="UP000320653">
    <property type="component" value="Unassembled WGS sequence"/>
</dbReference>
<name>A0A561R909_9HYPH</name>
<dbReference type="NCBIfam" id="NF005685">
    <property type="entry name" value="PRK07483.1"/>
    <property type="match status" value="1"/>
</dbReference>
<dbReference type="GO" id="GO:0008483">
    <property type="term" value="F:transaminase activity"/>
    <property type="evidence" value="ECO:0007669"/>
    <property type="project" value="UniProtKB-KW"/>
</dbReference>
<evidence type="ECO:0000256" key="1">
    <source>
        <dbReference type="ARBA" id="ARBA00001933"/>
    </source>
</evidence>
<evidence type="ECO:0000313" key="7">
    <source>
        <dbReference type="EMBL" id="TWF59088.1"/>
    </source>
</evidence>
<dbReference type="PANTHER" id="PTHR43094:SF1">
    <property type="entry name" value="AMINOTRANSFERASE CLASS-III"/>
    <property type="match status" value="1"/>
</dbReference>
<keyword evidence="4" id="KW-0808">Transferase</keyword>
<dbReference type="AlphaFoldDB" id="A0A561R909"/>
<protein>
    <recommendedName>
        <fullName evidence="9">Adenosylmethionine-8-amino-7-oxononanoate aminotransferase</fullName>
    </recommendedName>
</protein>
<dbReference type="CDD" id="cd00610">
    <property type="entry name" value="OAT_like"/>
    <property type="match status" value="1"/>
</dbReference>
<dbReference type="Gene3D" id="3.90.1150.10">
    <property type="entry name" value="Aspartate Aminotransferase, domain 1"/>
    <property type="match status" value="1"/>
</dbReference>
<dbReference type="GO" id="GO:0006526">
    <property type="term" value="P:L-arginine biosynthetic process"/>
    <property type="evidence" value="ECO:0007669"/>
    <property type="project" value="UniProtKB-KW"/>
</dbReference>
<evidence type="ECO:0008006" key="9">
    <source>
        <dbReference type="Google" id="ProtNLM"/>
    </source>
</evidence>
<dbReference type="PANTHER" id="PTHR43094">
    <property type="entry name" value="AMINOTRANSFERASE"/>
    <property type="match status" value="1"/>
</dbReference>
<comment type="cofactor">
    <cofactor evidence="1">
        <name>pyridoxal 5'-phosphate</name>
        <dbReference type="ChEBI" id="CHEBI:597326"/>
    </cofactor>
</comment>
<keyword evidence="3" id="KW-0028">Amino-acid biosynthesis</keyword>
<sequence length="463" mass="50222">MSDLGSFSQSADMAVAIEHSAAFHRDLVAQTIREAVAGDGVYIIDRSGRRFLDGSSGSGPSCLGHSNAAVRAAMHAQIDRIAYAHTAFFTSAPMEELADNLIADAPGKLSHVWFTNSGAEAADAALKLTRQYFVDKGEPERQIIIGRRAGYVGSTLAGLAAGGSDIRRKPFLPMLPTNTAHIGPAYAYRGMQDGETVDDFSMRSARELETKIEELGPSRVAAFICETIVGSTLGAVPAPEGYFREIRRICDRHGILLILDEVMCGMGRTGSRYAFTEEGACPDLVMIGKALAGGYAPLGAVLVSADIHDAIRDRTGFFWHGHSFHGHTLACTAALAVQHEIRDRDLYPNIRTAGDHLDWLLHERFAEHPHVGDIRGRGLMQGIEIVAHRPTKRNFDASRQIHARLTRHALDLGLICYASGPSPESGVGDHVLLMPPYIVEPHHIEEIVDKLGQALDRALEEAV</sequence>
<dbReference type="Pfam" id="PF00202">
    <property type="entry name" value="Aminotran_3"/>
    <property type="match status" value="1"/>
</dbReference>
<dbReference type="InterPro" id="IPR005814">
    <property type="entry name" value="Aminotrans_3"/>
</dbReference>
<reference evidence="7 8" key="1">
    <citation type="submission" date="2019-06" db="EMBL/GenBank/DDBJ databases">
        <title>Sorghum-associated microbial communities from plants grown in Nebraska, USA.</title>
        <authorList>
            <person name="Schachtman D."/>
        </authorList>
    </citation>
    <scope>NUCLEOTIDE SEQUENCE [LARGE SCALE GENOMIC DNA]</scope>
    <source>
        <strain evidence="7 8">1225</strain>
    </source>
</reference>
<dbReference type="GO" id="GO:0005829">
    <property type="term" value="C:cytosol"/>
    <property type="evidence" value="ECO:0007669"/>
    <property type="project" value="TreeGrafter"/>
</dbReference>
<dbReference type="GO" id="GO:0030170">
    <property type="term" value="F:pyridoxal phosphate binding"/>
    <property type="evidence" value="ECO:0007669"/>
    <property type="project" value="InterPro"/>
</dbReference>
<dbReference type="InterPro" id="IPR049704">
    <property type="entry name" value="Aminotrans_3_PPA_site"/>
</dbReference>
<evidence type="ECO:0000256" key="5">
    <source>
        <dbReference type="ARBA" id="ARBA00022898"/>
    </source>
</evidence>
<gene>
    <name evidence="7" type="ORF">FHW37_101894</name>
</gene>
<dbReference type="InterPro" id="IPR015424">
    <property type="entry name" value="PyrdxlP-dep_Trfase"/>
</dbReference>
<keyword evidence="8" id="KW-1185">Reference proteome</keyword>
<keyword evidence="5 6" id="KW-0663">Pyridoxal phosphate</keyword>
<evidence type="ECO:0000313" key="8">
    <source>
        <dbReference type="Proteomes" id="UP000320653"/>
    </source>
</evidence>
<accession>A0A561R909</accession>
<dbReference type="Gene3D" id="3.40.640.10">
    <property type="entry name" value="Type I PLP-dependent aspartate aminotransferase-like (Major domain)"/>
    <property type="match status" value="1"/>
</dbReference>
<organism evidence="7 8">
    <name type="scientific">Neorhizobium alkalisoli</name>
    <dbReference type="NCBI Taxonomy" id="528178"/>
    <lineage>
        <taxon>Bacteria</taxon>
        <taxon>Pseudomonadati</taxon>
        <taxon>Pseudomonadota</taxon>
        <taxon>Alphaproteobacteria</taxon>
        <taxon>Hyphomicrobiales</taxon>
        <taxon>Rhizobiaceae</taxon>
        <taxon>Rhizobium/Agrobacterium group</taxon>
        <taxon>Neorhizobium</taxon>
    </lineage>
</organism>
<dbReference type="SUPFAM" id="SSF53383">
    <property type="entry name" value="PLP-dependent transferases"/>
    <property type="match status" value="1"/>
</dbReference>
<keyword evidence="3" id="KW-0055">Arginine biosynthesis</keyword>
<dbReference type="FunFam" id="3.40.640.10:FF:000004">
    <property type="entry name" value="Acetylornithine aminotransferase"/>
    <property type="match status" value="1"/>
</dbReference>
<evidence type="ECO:0000256" key="6">
    <source>
        <dbReference type="RuleBase" id="RU003560"/>
    </source>
</evidence>
<comment type="caution">
    <text evidence="7">The sequence shown here is derived from an EMBL/GenBank/DDBJ whole genome shotgun (WGS) entry which is preliminary data.</text>
</comment>
<evidence type="ECO:0000256" key="4">
    <source>
        <dbReference type="ARBA" id="ARBA00022576"/>
    </source>
</evidence>